<proteinExistence type="predicted"/>
<organism evidence="2 3">
    <name type="scientific">Elysia chlorotica</name>
    <name type="common">Eastern emerald elysia</name>
    <name type="synonym">Sea slug</name>
    <dbReference type="NCBI Taxonomy" id="188477"/>
    <lineage>
        <taxon>Eukaryota</taxon>
        <taxon>Metazoa</taxon>
        <taxon>Spiralia</taxon>
        <taxon>Lophotrochozoa</taxon>
        <taxon>Mollusca</taxon>
        <taxon>Gastropoda</taxon>
        <taxon>Heterobranchia</taxon>
        <taxon>Euthyneura</taxon>
        <taxon>Panpulmonata</taxon>
        <taxon>Sacoglossa</taxon>
        <taxon>Placobranchoidea</taxon>
        <taxon>Plakobranchidae</taxon>
        <taxon>Elysia</taxon>
    </lineage>
</organism>
<comment type="caution">
    <text evidence="2">The sequence shown here is derived from an EMBL/GenBank/DDBJ whole genome shotgun (WGS) entry which is preliminary data.</text>
</comment>
<dbReference type="OrthoDB" id="6083774at2759"/>
<gene>
    <name evidence="2" type="ORF">EGW08_010907</name>
</gene>
<dbReference type="Proteomes" id="UP000271974">
    <property type="component" value="Unassembled WGS sequence"/>
</dbReference>
<accession>A0A3S0ZS13</accession>
<dbReference type="Pfam" id="PF13383">
    <property type="entry name" value="Methyltransf_22"/>
    <property type="match status" value="1"/>
</dbReference>
<protein>
    <recommendedName>
        <fullName evidence="1">Methyltransferase domain-containing protein</fullName>
    </recommendedName>
</protein>
<evidence type="ECO:0000259" key="1">
    <source>
        <dbReference type="Pfam" id="PF13383"/>
    </source>
</evidence>
<dbReference type="EMBL" id="RQTK01000343">
    <property type="protein sequence ID" value="RUS81340.1"/>
    <property type="molecule type" value="Genomic_DNA"/>
</dbReference>
<name>A0A3S0ZS13_ELYCH</name>
<evidence type="ECO:0000313" key="2">
    <source>
        <dbReference type="EMBL" id="RUS81340.1"/>
    </source>
</evidence>
<dbReference type="PANTHER" id="PTHR32026">
    <property type="entry name" value="METHYLTRANSFERASE-LIKE PROTEIN 24"/>
    <property type="match status" value="1"/>
</dbReference>
<dbReference type="PANTHER" id="PTHR32026:SF10">
    <property type="entry name" value="METHYLTRANSFERASE-LIKE PROTEIN 24-RELATED"/>
    <property type="match status" value="1"/>
</dbReference>
<sequence>MFKHGCEVHSFDPSMLQPSYQRNESSWFHNLGLSSRNTDSYRPPPDQYVKAPQVWQMRTLTSVKEMLGHTGRVIDLLKIDIEGFEWDVVENMRETGELELLRQFSLEFHLFPKFPPMEDYVHLYKTFTNLREEMGFAEFSAHPHPKTLEKDKFNLQGDSQFVNTLFRYPPAP</sequence>
<dbReference type="SUPFAM" id="SSF53335">
    <property type="entry name" value="S-adenosyl-L-methionine-dependent methyltransferases"/>
    <property type="match status" value="1"/>
</dbReference>
<feature type="domain" description="Methyltransferase" evidence="1">
    <location>
        <begin position="4"/>
        <end position="143"/>
    </location>
</feature>
<dbReference type="InterPro" id="IPR029063">
    <property type="entry name" value="SAM-dependent_MTases_sf"/>
</dbReference>
<dbReference type="AlphaFoldDB" id="A0A3S0ZS13"/>
<dbReference type="Gene3D" id="3.40.50.150">
    <property type="entry name" value="Vaccinia Virus protein VP39"/>
    <property type="match status" value="1"/>
</dbReference>
<dbReference type="InterPro" id="IPR026913">
    <property type="entry name" value="METTL24"/>
</dbReference>
<evidence type="ECO:0000313" key="3">
    <source>
        <dbReference type="Proteomes" id="UP000271974"/>
    </source>
</evidence>
<reference evidence="2 3" key="1">
    <citation type="submission" date="2019-01" db="EMBL/GenBank/DDBJ databases">
        <title>A draft genome assembly of the solar-powered sea slug Elysia chlorotica.</title>
        <authorList>
            <person name="Cai H."/>
            <person name="Li Q."/>
            <person name="Fang X."/>
            <person name="Li J."/>
            <person name="Curtis N.E."/>
            <person name="Altenburger A."/>
            <person name="Shibata T."/>
            <person name="Feng M."/>
            <person name="Maeda T."/>
            <person name="Schwartz J.A."/>
            <person name="Shigenobu S."/>
            <person name="Lundholm N."/>
            <person name="Nishiyama T."/>
            <person name="Yang H."/>
            <person name="Hasebe M."/>
            <person name="Li S."/>
            <person name="Pierce S.K."/>
            <person name="Wang J."/>
        </authorList>
    </citation>
    <scope>NUCLEOTIDE SEQUENCE [LARGE SCALE GENOMIC DNA]</scope>
    <source>
        <strain evidence="2">EC2010</strain>
        <tissue evidence="2">Whole organism of an adult</tissue>
    </source>
</reference>
<dbReference type="InterPro" id="IPR025714">
    <property type="entry name" value="Methyltranfer_dom"/>
</dbReference>
<keyword evidence="3" id="KW-1185">Reference proteome</keyword>